<keyword evidence="2" id="KW-1185">Reference proteome</keyword>
<organism evidence="1 2">
    <name type="scientific">Lactococcus phage AM1</name>
    <dbReference type="NCBI Taxonomy" id="1965467"/>
    <lineage>
        <taxon>Viruses</taxon>
        <taxon>Duplodnaviria</taxon>
        <taxon>Heunggongvirae</taxon>
        <taxon>Uroviricota</taxon>
        <taxon>Caudoviricetes</taxon>
        <taxon>Audreyjarvisvirus</taxon>
        <taxon>Audreyjarvisvirus AM1</taxon>
    </lineage>
</organism>
<reference evidence="1 2" key="1">
    <citation type="journal article" date="2017" name="Viruses">
        <title>Phage Biodiversity in Artisanal Cheese Wheys Reflects the Complexity of the Fermentation Process.</title>
        <authorList>
            <person name="Mahony J."/>
            <person name="Moscarelli A."/>
            <person name="Kelleher P."/>
            <person name="Lugli G.A."/>
            <person name="Ventura M."/>
            <person name="Settanni L."/>
            <person name="van Sinderen D."/>
        </authorList>
    </citation>
    <scope>NUCLEOTIDE SEQUENCE [LARGE SCALE GENOMIC DNA]</scope>
</reference>
<dbReference type="Proteomes" id="UP000221405">
    <property type="component" value="Segment"/>
</dbReference>
<accession>A0A1W6JIX0</accession>
<protein>
    <submittedName>
        <fullName evidence="1">Uncharacterized protein</fullName>
    </submittedName>
</protein>
<dbReference type="EMBL" id="KY554768">
    <property type="protein sequence ID" value="ARM66180.1"/>
    <property type="molecule type" value="Genomic_DNA"/>
</dbReference>
<gene>
    <name evidence="1" type="ORF">AM1_053</name>
</gene>
<sequence length="110" mass="12871">MTTNIKPDEEQLEDIVKKVIEIIEKTKETEATTVESEKHDPSEVKKACTVMYLETRVSHNSSEVKKVYFGSAHNTLSKEYATEFNVKYTIDREKVDELKSQGWKSEFFYR</sequence>
<evidence type="ECO:0000313" key="2">
    <source>
        <dbReference type="Proteomes" id="UP000221405"/>
    </source>
</evidence>
<proteinExistence type="predicted"/>
<name>A0A1W6JIX0_9CAUD</name>
<evidence type="ECO:0000313" key="1">
    <source>
        <dbReference type="EMBL" id="ARM66180.1"/>
    </source>
</evidence>